<reference evidence="1" key="1">
    <citation type="submission" date="2014-09" db="EMBL/GenBank/DDBJ databases">
        <authorList>
            <person name="Magalhaes I.L.F."/>
            <person name="Oliveira U."/>
            <person name="Santos F.R."/>
            <person name="Vidigal T.H.D.A."/>
            <person name="Brescovit A.D."/>
            <person name="Santos A.J."/>
        </authorList>
    </citation>
    <scope>NUCLEOTIDE SEQUENCE</scope>
    <source>
        <tissue evidence="1">Shoot tissue taken approximately 20 cm above the soil surface</tissue>
    </source>
</reference>
<name>A0A0A8ZFH5_ARUDO</name>
<protein>
    <submittedName>
        <fullName evidence="1">Uncharacterized protein</fullName>
    </submittedName>
</protein>
<evidence type="ECO:0000313" key="1">
    <source>
        <dbReference type="EMBL" id="JAD38119.1"/>
    </source>
</evidence>
<dbReference type="AlphaFoldDB" id="A0A0A8ZFH5"/>
<accession>A0A0A8ZFH5</accession>
<reference evidence="1" key="2">
    <citation type="journal article" date="2015" name="Data Brief">
        <title>Shoot transcriptome of the giant reed, Arundo donax.</title>
        <authorList>
            <person name="Barrero R.A."/>
            <person name="Guerrero F.D."/>
            <person name="Moolhuijzen P."/>
            <person name="Goolsby J.A."/>
            <person name="Tidwell J."/>
            <person name="Bellgard S.E."/>
            <person name="Bellgard M.I."/>
        </authorList>
    </citation>
    <scope>NUCLEOTIDE SEQUENCE</scope>
    <source>
        <tissue evidence="1">Shoot tissue taken approximately 20 cm above the soil surface</tissue>
    </source>
</reference>
<proteinExistence type="predicted"/>
<sequence length="34" mass="3938">MLSDQSTLQFSHHCTQTEQPWSFPCLHGQPLQQP</sequence>
<dbReference type="EMBL" id="GBRH01259776">
    <property type="protein sequence ID" value="JAD38119.1"/>
    <property type="molecule type" value="Transcribed_RNA"/>
</dbReference>
<organism evidence="1">
    <name type="scientific">Arundo donax</name>
    <name type="common">Giant reed</name>
    <name type="synonym">Donax arundinaceus</name>
    <dbReference type="NCBI Taxonomy" id="35708"/>
    <lineage>
        <taxon>Eukaryota</taxon>
        <taxon>Viridiplantae</taxon>
        <taxon>Streptophyta</taxon>
        <taxon>Embryophyta</taxon>
        <taxon>Tracheophyta</taxon>
        <taxon>Spermatophyta</taxon>
        <taxon>Magnoliopsida</taxon>
        <taxon>Liliopsida</taxon>
        <taxon>Poales</taxon>
        <taxon>Poaceae</taxon>
        <taxon>PACMAD clade</taxon>
        <taxon>Arundinoideae</taxon>
        <taxon>Arundineae</taxon>
        <taxon>Arundo</taxon>
    </lineage>
</organism>